<protein>
    <submittedName>
        <fullName evidence="2">Uncharacterized protein</fullName>
    </submittedName>
</protein>
<dbReference type="AlphaFoldDB" id="A0A0J1G4A0"/>
<feature type="region of interest" description="Disordered" evidence="1">
    <location>
        <begin position="1"/>
        <end position="40"/>
    </location>
</feature>
<dbReference type="PATRIC" id="fig|908627.4.peg.1453"/>
<proteinExistence type="predicted"/>
<keyword evidence="3" id="KW-1185">Reference proteome</keyword>
<evidence type="ECO:0000313" key="2">
    <source>
        <dbReference type="EMBL" id="KLU27008.1"/>
    </source>
</evidence>
<comment type="caution">
    <text evidence="2">The sequence shown here is derived from an EMBL/GenBank/DDBJ whole genome shotgun (WGS) entry which is preliminary data.</text>
</comment>
<dbReference type="RefSeq" id="WP_047845793.1">
    <property type="nucleotide sequence ID" value="NZ_AEJF01000056.1"/>
</dbReference>
<sequence length="67" mass="7513">MKSYQAQRVEARDTIRSADTAYEAPMRRESQEARAQADQDVYGDSLDIPLNHGGMMDAVRDAVRANL</sequence>
<evidence type="ECO:0000313" key="3">
    <source>
        <dbReference type="Proteomes" id="UP000035963"/>
    </source>
</evidence>
<evidence type="ECO:0000256" key="1">
    <source>
        <dbReference type="SAM" id="MobiDB-lite"/>
    </source>
</evidence>
<dbReference type="OrthoDB" id="9009764at2"/>
<feature type="compositionally biased region" description="Basic and acidic residues" evidence="1">
    <location>
        <begin position="25"/>
        <end position="37"/>
    </location>
</feature>
<dbReference type="Proteomes" id="UP000035963">
    <property type="component" value="Unassembled WGS sequence"/>
</dbReference>
<dbReference type="EMBL" id="AEJF01000056">
    <property type="protein sequence ID" value="KLU27008.1"/>
    <property type="molecule type" value="Genomic_DNA"/>
</dbReference>
<gene>
    <name evidence="2" type="ORF">EOS_06550</name>
</gene>
<name>A0A0J1G4A0_9BURK</name>
<reference evidence="2 3" key="1">
    <citation type="journal article" date="2015" name="Genome Announc.">
        <title>Draft Genome Sequence of Burkholderia sp. Strain PML1(12), an Ectomycorrhizosphere-Inhabiting Bacterium with Effective Mineral-Weathering Ability.</title>
        <authorList>
            <person name="Uroz S."/>
            <person name="Oger P."/>
        </authorList>
    </citation>
    <scope>NUCLEOTIDE SEQUENCE [LARGE SCALE GENOMIC DNA]</scope>
    <source>
        <strain evidence="3">PML1(12)</strain>
    </source>
</reference>
<accession>A0A0J1G4A0</accession>
<organism evidence="2 3">
    <name type="scientific">Caballeronia mineralivorans PML1(12)</name>
    <dbReference type="NCBI Taxonomy" id="908627"/>
    <lineage>
        <taxon>Bacteria</taxon>
        <taxon>Pseudomonadati</taxon>
        <taxon>Pseudomonadota</taxon>
        <taxon>Betaproteobacteria</taxon>
        <taxon>Burkholderiales</taxon>
        <taxon>Burkholderiaceae</taxon>
        <taxon>Caballeronia</taxon>
    </lineage>
</organism>